<dbReference type="Gene3D" id="1.20.120.640">
    <property type="entry name" value="Anticodon-binding domain of a subclass of class I aminoacyl-tRNA synthetases"/>
    <property type="match status" value="1"/>
</dbReference>
<evidence type="ECO:0000256" key="1">
    <source>
        <dbReference type="ARBA" id="ARBA00003679"/>
    </source>
</evidence>
<feature type="short sequence motif" description="'HIGH' region" evidence="10">
    <location>
        <begin position="46"/>
        <end position="56"/>
    </location>
</feature>
<feature type="binding site" evidence="10">
    <location>
        <position position="253"/>
    </location>
    <ligand>
        <name>Zn(2+)</name>
        <dbReference type="ChEBI" id="CHEBI:29105"/>
    </ligand>
</feature>
<comment type="function">
    <text evidence="1 10">Catalyzes the ATP-dependent condensation of GlcN-Ins and L-cysteine to form L-Cys-GlcN-Ins.</text>
</comment>
<comment type="subunit">
    <text evidence="3 10">Monomer.</text>
</comment>
<feature type="binding site" evidence="10">
    <location>
        <begin position="271"/>
        <end position="273"/>
    </location>
    <ligand>
        <name>L-cysteinyl-5'-AMP</name>
        <dbReference type="ChEBI" id="CHEBI:144924"/>
    </ligand>
</feature>
<feature type="binding site" evidence="10">
    <location>
        <position position="304"/>
    </location>
    <ligand>
        <name>L-cysteinyl-5'-AMP</name>
        <dbReference type="ChEBI" id="CHEBI:144924"/>
    </ligand>
</feature>
<evidence type="ECO:0000256" key="10">
    <source>
        <dbReference type="HAMAP-Rule" id="MF_01697"/>
    </source>
</evidence>
<dbReference type="GO" id="GO:0008270">
    <property type="term" value="F:zinc ion binding"/>
    <property type="evidence" value="ECO:0007669"/>
    <property type="project" value="UniProtKB-UniRule"/>
</dbReference>
<keyword evidence="4 10" id="KW-0436">Ligase</keyword>
<dbReference type="OrthoDB" id="9815130at2"/>
<comment type="similarity">
    <text evidence="2 10">Belongs to the class-I aminoacyl-tRNA synthetase family. MshC subfamily.</text>
</comment>
<dbReference type="InterPro" id="IPR014729">
    <property type="entry name" value="Rossmann-like_a/b/a_fold"/>
</dbReference>
<dbReference type="GO" id="GO:0035446">
    <property type="term" value="F:cysteine-glucosaminylinositol ligase activity"/>
    <property type="evidence" value="ECO:0007669"/>
    <property type="project" value="UniProtKB-UniRule"/>
</dbReference>
<dbReference type="InterPro" id="IPR017812">
    <property type="entry name" value="Mycothiol_ligase_MshC"/>
</dbReference>
<evidence type="ECO:0000313" key="13">
    <source>
        <dbReference type="EMBL" id="RLY95043.1"/>
    </source>
</evidence>
<keyword evidence="5 10" id="KW-0479">Metal-binding</keyword>
<dbReference type="PANTHER" id="PTHR10890">
    <property type="entry name" value="CYSTEINYL-TRNA SYNTHETASE"/>
    <property type="match status" value="1"/>
</dbReference>
<gene>
    <name evidence="10" type="primary">mshC</name>
    <name evidence="13" type="ORF">EAE32_08035</name>
</gene>
<sequence>MKSWTSRPVPPLPGAAAAPRVFDTSTGEPEELAARDGRAGLYVCGITPYDATHMGHAATYVTFDLLQRVWRDAGFAVDYVQNVTDVDDPLLERANATGVDWRELAESQTELFRTDMAALNVLPPDHYVGATEAVEWIVPAVERLVERGLAYRVPAGTGQDGEPAPAGDVYFDVGAAGRLRTEDPDAWVVGGTCRLEGDRDGMLPLFTDHGGDPDRTGKRNPLDPLLWRVERPGEPAWDGASLGAGRPGWHIECSVIALRHLPQPFTVQGGGSDLAFPHHDMGAGHSYALSGTPMAEHFVHTAMVGLDGEKMSKSKGNLVLVSTLRRAGVDPAAIRLAILSNHYRTDWFWTEDLLEQSQRRLATWREAAAKPETAGADAMLEAVRAALAEDLNAPAALIAVDAWAARNLGGAATRGTAASAQDTELARSTVEALLGIVL</sequence>
<dbReference type="InterPro" id="IPR024909">
    <property type="entry name" value="Cys-tRNA/MSH_ligase"/>
</dbReference>
<dbReference type="RefSeq" id="WP_121846075.1">
    <property type="nucleotide sequence ID" value="NZ_PHOA01000049.1"/>
</dbReference>
<evidence type="ECO:0000256" key="7">
    <source>
        <dbReference type="ARBA" id="ARBA00022833"/>
    </source>
</evidence>
<evidence type="ECO:0000256" key="5">
    <source>
        <dbReference type="ARBA" id="ARBA00022723"/>
    </source>
</evidence>
<feature type="binding site" evidence="10">
    <location>
        <position position="44"/>
    </location>
    <ligand>
        <name>Zn(2+)</name>
        <dbReference type="ChEBI" id="CHEBI:29105"/>
    </ligand>
</feature>
<evidence type="ECO:0000256" key="4">
    <source>
        <dbReference type="ARBA" id="ARBA00022598"/>
    </source>
</evidence>
<dbReference type="InterPro" id="IPR032678">
    <property type="entry name" value="tRNA-synt_1_cat_dom"/>
</dbReference>
<keyword evidence="6 10" id="KW-0547">Nucleotide-binding</keyword>
<feature type="binding site" evidence="10">
    <location>
        <begin position="44"/>
        <end position="47"/>
    </location>
    <ligand>
        <name>L-cysteinyl-5'-AMP</name>
        <dbReference type="ChEBI" id="CHEBI:144924"/>
    </ligand>
</feature>
<feature type="short sequence motif" description="'ERGGDP' region" evidence="10">
    <location>
        <begin position="208"/>
        <end position="213"/>
    </location>
</feature>
<dbReference type="GO" id="GO:0004817">
    <property type="term" value="F:cysteine-tRNA ligase activity"/>
    <property type="evidence" value="ECO:0007669"/>
    <property type="project" value="TreeGrafter"/>
</dbReference>
<reference evidence="13 14" key="1">
    <citation type="submission" date="2018-10" db="EMBL/GenBank/DDBJ databases">
        <title>Kocuria tytonicola, new bacteria from the preen glands of American barn owls (Tyto furcata).</title>
        <authorList>
            <person name="Braun M.S."/>
            <person name="Wang E."/>
            <person name="Zimmermann S."/>
            <person name="Boutin S."/>
            <person name="Wagner H."/>
            <person name="Wink M."/>
        </authorList>
    </citation>
    <scope>NUCLEOTIDE SEQUENCE [LARGE SCALE GENOMIC DNA]</scope>
    <source>
        <strain evidence="13 14">473</strain>
    </source>
</reference>
<comment type="cofactor">
    <cofactor evidence="10">
        <name>Zn(2+)</name>
        <dbReference type="ChEBI" id="CHEBI:29105"/>
    </cofactor>
    <text evidence="10">Binds 1 zinc ion per subunit.</text>
</comment>
<dbReference type="GO" id="GO:0005524">
    <property type="term" value="F:ATP binding"/>
    <property type="evidence" value="ECO:0007669"/>
    <property type="project" value="UniProtKB-KW"/>
</dbReference>
<evidence type="ECO:0000256" key="9">
    <source>
        <dbReference type="ARBA" id="ARBA00048350"/>
    </source>
</evidence>
<name>A0A3L9L815_9MICC</name>
<evidence type="ECO:0000256" key="3">
    <source>
        <dbReference type="ARBA" id="ARBA00011245"/>
    </source>
</evidence>
<feature type="domain" description="tRNA synthetases class I catalytic" evidence="12">
    <location>
        <begin position="35"/>
        <end position="358"/>
    </location>
</feature>
<evidence type="ECO:0000256" key="11">
    <source>
        <dbReference type="SAM" id="MobiDB-lite"/>
    </source>
</evidence>
<dbReference type="PANTHER" id="PTHR10890:SF3">
    <property type="entry name" value="CYSTEINE--TRNA LIGASE, CYTOPLASMIC"/>
    <property type="match status" value="1"/>
</dbReference>
<dbReference type="CDD" id="cd00672">
    <property type="entry name" value="CysRS_core"/>
    <property type="match status" value="1"/>
</dbReference>
<dbReference type="Pfam" id="PF01406">
    <property type="entry name" value="tRNA-synt_1e"/>
    <property type="match status" value="1"/>
</dbReference>
<comment type="caution">
    <text evidence="13">The sequence shown here is derived from an EMBL/GenBank/DDBJ whole genome shotgun (WGS) entry which is preliminary data.</text>
</comment>
<evidence type="ECO:0000259" key="12">
    <source>
        <dbReference type="Pfam" id="PF01406"/>
    </source>
</evidence>
<protein>
    <recommendedName>
        <fullName evidence="10">L-cysteine:1D-myo-inositol 2-amino-2-deoxy-alpha-D-glucopyranoside ligase</fullName>
        <shortName evidence="10">L-Cys:GlcN-Ins ligase</shortName>
        <ecNumber evidence="10">6.3.1.13</ecNumber>
    </recommendedName>
    <alternativeName>
        <fullName evidence="10">Mycothiol ligase</fullName>
        <shortName evidence="10">MSH ligase</shortName>
    </alternativeName>
</protein>
<dbReference type="PRINTS" id="PR00983">
    <property type="entry name" value="TRNASYNTHCYS"/>
</dbReference>
<proteinExistence type="inferred from homology"/>
<feature type="region of interest" description="Disordered" evidence="11">
    <location>
        <begin position="1"/>
        <end position="27"/>
    </location>
</feature>
<dbReference type="EC" id="6.3.1.13" evidence="10"/>
<dbReference type="AlphaFoldDB" id="A0A3L9L815"/>
<feature type="binding site" evidence="10">
    <location>
        <begin position="82"/>
        <end position="84"/>
    </location>
    <ligand>
        <name>L-cysteinyl-5'-AMP</name>
        <dbReference type="ChEBI" id="CHEBI:144924"/>
    </ligand>
</feature>
<feature type="short sequence motif" description="'KMSKS' region" evidence="10">
    <location>
        <begin position="310"/>
        <end position="314"/>
    </location>
</feature>
<evidence type="ECO:0000313" key="14">
    <source>
        <dbReference type="Proteomes" id="UP000277871"/>
    </source>
</evidence>
<evidence type="ECO:0000256" key="8">
    <source>
        <dbReference type="ARBA" id="ARBA00022840"/>
    </source>
</evidence>
<dbReference type="SUPFAM" id="SSF52374">
    <property type="entry name" value="Nucleotidylyl transferase"/>
    <property type="match status" value="1"/>
</dbReference>
<dbReference type="NCBIfam" id="TIGR03447">
    <property type="entry name" value="mycothiol_MshC"/>
    <property type="match status" value="1"/>
</dbReference>
<dbReference type="HAMAP" id="MF_01697">
    <property type="entry name" value="MshC"/>
    <property type="match status" value="1"/>
</dbReference>
<feature type="binding site" evidence="10">
    <location>
        <position position="249"/>
    </location>
    <ligand>
        <name>L-cysteinyl-5'-AMP</name>
        <dbReference type="ChEBI" id="CHEBI:144924"/>
    </ligand>
</feature>
<evidence type="ECO:0000256" key="6">
    <source>
        <dbReference type="ARBA" id="ARBA00022741"/>
    </source>
</evidence>
<keyword evidence="14" id="KW-1185">Reference proteome</keyword>
<dbReference type="Gene3D" id="3.40.50.620">
    <property type="entry name" value="HUPs"/>
    <property type="match status" value="1"/>
</dbReference>
<dbReference type="GO" id="GO:0010125">
    <property type="term" value="P:mycothiol biosynthetic process"/>
    <property type="evidence" value="ECO:0007669"/>
    <property type="project" value="UniProtKB-UniRule"/>
</dbReference>
<feature type="binding site" evidence="10">
    <location>
        <position position="278"/>
    </location>
    <ligand>
        <name>Zn(2+)</name>
        <dbReference type="ChEBI" id="CHEBI:29105"/>
    </ligand>
</feature>
<accession>A0A3L9L815</accession>
<feature type="binding site" evidence="10">
    <location>
        <position position="59"/>
    </location>
    <ligand>
        <name>L-cysteinyl-5'-AMP</name>
        <dbReference type="ChEBI" id="CHEBI:144924"/>
    </ligand>
</feature>
<keyword evidence="7 10" id="KW-0862">Zinc</keyword>
<dbReference type="GO" id="GO:0005829">
    <property type="term" value="C:cytosol"/>
    <property type="evidence" value="ECO:0007669"/>
    <property type="project" value="TreeGrafter"/>
</dbReference>
<dbReference type="GO" id="GO:0006423">
    <property type="term" value="P:cysteinyl-tRNA aminoacylation"/>
    <property type="evidence" value="ECO:0007669"/>
    <property type="project" value="TreeGrafter"/>
</dbReference>
<dbReference type="EMBL" id="RDEX01000001">
    <property type="protein sequence ID" value="RLY95043.1"/>
    <property type="molecule type" value="Genomic_DNA"/>
</dbReference>
<organism evidence="13 14">
    <name type="scientific">Kocuria tytonicola</name>
    <dbReference type="NCBI Taxonomy" id="2055946"/>
    <lineage>
        <taxon>Bacteria</taxon>
        <taxon>Bacillati</taxon>
        <taxon>Actinomycetota</taxon>
        <taxon>Actinomycetes</taxon>
        <taxon>Micrococcales</taxon>
        <taxon>Micrococcaceae</taxon>
        <taxon>Kocuria</taxon>
    </lineage>
</organism>
<dbReference type="Proteomes" id="UP000277871">
    <property type="component" value="Unassembled WGS sequence"/>
</dbReference>
<evidence type="ECO:0000256" key="2">
    <source>
        <dbReference type="ARBA" id="ARBA00007723"/>
    </source>
</evidence>
<keyword evidence="8 10" id="KW-0067">ATP-binding</keyword>
<comment type="catalytic activity">
    <reaction evidence="9 10">
        <text>1D-myo-inositol 2-amino-2-deoxy-alpha-D-glucopyranoside + L-cysteine + ATP = 1D-myo-inositol 2-(L-cysteinylamino)-2-deoxy-alpha-D-glucopyranoside + AMP + diphosphate + H(+)</text>
        <dbReference type="Rhea" id="RHEA:26176"/>
        <dbReference type="ChEBI" id="CHEBI:15378"/>
        <dbReference type="ChEBI" id="CHEBI:30616"/>
        <dbReference type="ChEBI" id="CHEBI:33019"/>
        <dbReference type="ChEBI" id="CHEBI:35235"/>
        <dbReference type="ChEBI" id="CHEBI:58886"/>
        <dbReference type="ChEBI" id="CHEBI:58887"/>
        <dbReference type="ChEBI" id="CHEBI:456215"/>
        <dbReference type="EC" id="6.3.1.13"/>
    </reaction>
</comment>